<reference evidence="2 3" key="1">
    <citation type="submission" date="2019-02" db="EMBL/GenBank/DDBJ databases">
        <title>Deep-cultivation of Planctomycetes and their phenomic and genomic characterization uncovers novel biology.</title>
        <authorList>
            <person name="Wiegand S."/>
            <person name="Jogler M."/>
            <person name="Boedeker C."/>
            <person name="Pinto D."/>
            <person name="Vollmers J."/>
            <person name="Rivas-Marin E."/>
            <person name="Kohn T."/>
            <person name="Peeters S.H."/>
            <person name="Heuer A."/>
            <person name="Rast P."/>
            <person name="Oberbeckmann S."/>
            <person name="Bunk B."/>
            <person name="Jeske O."/>
            <person name="Meyerdierks A."/>
            <person name="Storesund J.E."/>
            <person name="Kallscheuer N."/>
            <person name="Luecker S."/>
            <person name="Lage O.M."/>
            <person name="Pohl T."/>
            <person name="Merkel B.J."/>
            <person name="Hornburger P."/>
            <person name="Mueller R.-W."/>
            <person name="Bruemmer F."/>
            <person name="Labrenz M."/>
            <person name="Spormann A.M."/>
            <person name="Op den Camp H."/>
            <person name="Overmann J."/>
            <person name="Amann R."/>
            <person name="Jetten M.S.M."/>
            <person name="Mascher T."/>
            <person name="Medema M.H."/>
            <person name="Devos D.P."/>
            <person name="Kaster A.-K."/>
            <person name="Ovreas L."/>
            <person name="Rohde M."/>
            <person name="Galperin M.Y."/>
            <person name="Jogler C."/>
        </authorList>
    </citation>
    <scope>NUCLEOTIDE SEQUENCE [LARGE SCALE GENOMIC DNA]</scope>
    <source>
        <strain evidence="2 3">Spa11</strain>
    </source>
</reference>
<keyword evidence="3" id="KW-1185">Reference proteome</keyword>
<gene>
    <name evidence="2" type="ORF">Spa11_25400</name>
</gene>
<dbReference type="KEGG" id="bmei:Spa11_25400"/>
<dbReference type="EMBL" id="CP036349">
    <property type="protein sequence ID" value="QDV74337.1"/>
    <property type="molecule type" value="Genomic_DNA"/>
</dbReference>
<proteinExistence type="predicted"/>
<evidence type="ECO:0000256" key="1">
    <source>
        <dbReference type="SAM" id="SignalP"/>
    </source>
</evidence>
<dbReference type="AlphaFoldDB" id="A0A518K978"/>
<name>A0A518K978_9BACT</name>
<dbReference type="Proteomes" id="UP000316426">
    <property type="component" value="Chromosome"/>
</dbReference>
<evidence type="ECO:0000313" key="2">
    <source>
        <dbReference type="EMBL" id="QDV74337.1"/>
    </source>
</evidence>
<organism evidence="2 3">
    <name type="scientific">Botrimarina mediterranea</name>
    <dbReference type="NCBI Taxonomy" id="2528022"/>
    <lineage>
        <taxon>Bacteria</taxon>
        <taxon>Pseudomonadati</taxon>
        <taxon>Planctomycetota</taxon>
        <taxon>Planctomycetia</taxon>
        <taxon>Pirellulales</taxon>
        <taxon>Lacipirellulaceae</taxon>
        <taxon>Botrimarina</taxon>
    </lineage>
</organism>
<evidence type="ECO:0000313" key="3">
    <source>
        <dbReference type="Proteomes" id="UP000316426"/>
    </source>
</evidence>
<sequence precursor="true">MRQRSGWAIMAAFAVVALVSSPVAAGESSATDDAIWVRPSGGAEETPVWGHRDGLRVGIAPLPGPRGLLRVYAPYLGDRDRHVINYIAIEPVPQGQEARGLSELEFSELDQQRGKRFWSVNDPVDATPRDDAAPATGVVNQVDGVSHLQVFIQVERFLNGAHVYARLTFREDQPHAVGVALFAHEDSRPLSKCIATATMGNYARVRELHLAERVVEAGGLWPDYRGDGFTPHARFPLQELKRTANGAALASVTPDEASPQDAPLAPGTRGHWRYQGLRARQSWRVADPAAELEVLVNGRFAYWASQAPIPGGIAFENFEMVSPFRQGEEFCFSVDPLDETPTQAAPTTP</sequence>
<feature type="signal peptide" evidence="1">
    <location>
        <begin position="1"/>
        <end position="25"/>
    </location>
</feature>
<keyword evidence="1" id="KW-0732">Signal</keyword>
<feature type="chain" id="PRO_5021711919" evidence="1">
    <location>
        <begin position="26"/>
        <end position="349"/>
    </location>
</feature>
<accession>A0A518K978</accession>
<protein>
    <submittedName>
        <fullName evidence="2">Uncharacterized protein</fullName>
    </submittedName>
</protein>